<dbReference type="EMBL" id="JAODUP010000143">
    <property type="protein sequence ID" value="KAK2159915.1"/>
    <property type="molecule type" value="Genomic_DNA"/>
</dbReference>
<feature type="transmembrane region" description="Helical" evidence="1">
    <location>
        <begin position="16"/>
        <end position="37"/>
    </location>
</feature>
<dbReference type="PANTHER" id="PTHR33444:SF2">
    <property type="entry name" value="MARVEL DOMAIN-CONTAINING PROTEIN"/>
    <property type="match status" value="1"/>
</dbReference>
<sequence>MILHGSGCHLWTSISWIFSVFNGTLIPILAMVLGVVHRDSCPLEPRITLYLYVTSSLCIGCFIYSITSACCLQRLDCVCFTRCNQNKCFYTLLLIEIAFNLTIFVWLIVGSVWIYSHHAILRRDNPRCITTFYLLSFILITVQWILFSMQHLITFIHTLSIRHSSNNRDQHKKISNYVSVQNGEEKSFDV</sequence>
<comment type="caution">
    <text evidence="2">The sequence shown here is derived from an EMBL/GenBank/DDBJ whole genome shotgun (WGS) entry which is preliminary data.</text>
</comment>
<keyword evidence="1" id="KW-0812">Transmembrane</keyword>
<evidence type="ECO:0000256" key="1">
    <source>
        <dbReference type="SAM" id="Phobius"/>
    </source>
</evidence>
<feature type="transmembrane region" description="Helical" evidence="1">
    <location>
        <begin position="89"/>
        <end position="116"/>
    </location>
</feature>
<gene>
    <name evidence="2" type="ORF">LSH36_143g00009</name>
</gene>
<dbReference type="AlphaFoldDB" id="A0AAD9JXC6"/>
<keyword evidence="1" id="KW-0472">Membrane</keyword>
<dbReference type="Proteomes" id="UP001208570">
    <property type="component" value="Unassembled WGS sequence"/>
</dbReference>
<proteinExistence type="predicted"/>
<dbReference type="InterPro" id="IPR040350">
    <property type="entry name" value="TMEM272"/>
</dbReference>
<evidence type="ECO:0000313" key="2">
    <source>
        <dbReference type="EMBL" id="KAK2159915.1"/>
    </source>
</evidence>
<keyword evidence="3" id="KW-1185">Reference proteome</keyword>
<protein>
    <submittedName>
        <fullName evidence="2">Uncharacterized protein</fullName>
    </submittedName>
</protein>
<accession>A0AAD9JXC6</accession>
<feature type="transmembrane region" description="Helical" evidence="1">
    <location>
        <begin position="49"/>
        <end position="69"/>
    </location>
</feature>
<organism evidence="2 3">
    <name type="scientific">Paralvinella palmiformis</name>
    <dbReference type="NCBI Taxonomy" id="53620"/>
    <lineage>
        <taxon>Eukaryota</taxon>
        <taxon>Metazoa</taxon>
        <taxon>Spiralia</taxon>
        <taxon>Lophotrochozoa</taxon>
        <taxon>Annelida</taxon>
        <taxon>Polychaeta</taxon>
        <taxon>Sedentaria</taxon>
        <taxon>Canalipalpata</taxon>
        <taxon>Terebellida</taxon>
        <taxon>Terebelliformia</taxon>
        <taxon>Alvinellidae</taxon>
        <taxon>Paralvinella</taxon>
    </lineage>
</organism>
<feature type="transmembrane region" description="Helical" evidence="1">
    <location>
        <begin position="128"/>
        <end position="147"/>
    </location>
</feature>
<name>A0AAD9JXC6_9ANNE</name>
<reference evidence="2" key="1">
    <citation type="journal article" date="2023" name="Mol. Biol. Evol.">
        <title>Third-Generation Sequencing Reveals the Adaptive Role of the Epigenome in Three Deep-Sea Polychaetes.</title>
        <authorList>
            <person name="Perez M."/>
            <person name="Aroh O."/>
            <person name="Sun Y."/>
            <person name="Lan Y."/>
            <person name="Juniper S.K."/>
            <person name="Young C.R."/>
            <person name="Angers B."/>
            <person name="Qian P.Y."/>
        </authorList>
    </citation>
    <scope>NUCLEOTIDE SEQUENCE</scope>
    <source>
        <strain evidence="2">P08H-3</strain>
    </source>
</reference>
<dbReference type="PANTHER" id="PTHR33444">
    <property type="entry name" value="SI:DKEY-19B23.12-RELATED"/>
    <property type="match status" value="1"/>
</dbReference>
<evidence type="ECO:0000313" key="3">
    <source>
        <dbReference type="Proteomes" id="UP001208570"/>
    </source>
</evidence>
<keyword evidence="1" id="KW-1133">Transmembrane helix</keyword>